<evidence type="ECO:0000313" key="7">
    <source>
        <dbReference type="EMBL" id="SEG11981.1"/>
    </source>
</evidence>
<evidence type="ECO:0000256" key="3">
    <source>
        <dbReference type="ARBA" id="ARBA00022576"/>
    </source>
</evidence>
<dbReference type="AlphaFoldDB" id="A0A1H5XJP0"/>
<dbReference type="InterPro" id="IPR015421">
    <property type="entry name" value="PyrdxlP-dep_Trfase_major"/>
</dbReference>
<dbReference type="Proteomes" id="UP000236737">
    <property type="component" value="Unassembled WGS sequence"/>
</dbReference>
<organism evidence="7 8">
    <name type="scientific">Flavobacterium urumqiense</name>
    <dbReference type="NCBI Taxonomy" id="935224"/>
    <lineage>
        <taxon>Bacteria</taxon>
        <taxon>Pseudomonadati</taxon>
        <taxon>Bacteroidota</taxon>
        <taxon>Flavobacteriia</taxon>
        <taxon>Flavobacteriales</taxon>
        <taxon>Flavobacteriaceae</taxon>
        <taxon>Flavobacterium</taxon>
    </lineage>
</organism>
<name>A0A1H5XJP0_9FLAO</name>
<comment type="similarity">
    <text evidence="2 6">Belongs to the class-III pyridoxal-phosphate-dependent aminotransferase family.</text>
</comment>
<evidence type="ECO:0000256" key="6">
    <source>
        <dbReference type="RuleBase" id="RU003560"/>
    </source>
</evidence>
<dbReference type="InterPro" id="IPR049704">
    <property type="entry name" value="Aminotrans_3_PPA_site"/>
</dbReference>
<dbReference type="InterPro" id="IPR015424">
    <property type="entry name" value="PyrdxlP-dep_Trfase"/>
</dbReference>
<dbReference type="OrthoDB" id="730777at2"/>
<comment type="cofactor">
    <cofactor evidence="1">
        <name>pyridoxal 5'-phosphate</name>
        <dbReference type="ChEBI" id="CHEBI:597326"/>
    </cofactor>
</comment>
<dbReference type="PIRSF" id="PIRSF000521">
    <property type="entry name" value="Transaminase_4ab_Lys_Orn"/>
    <property type="match status" value="1"/>
</dbReference>
<dbReference type="CDD" id="cd00610">
    <property type="entry name" value="OAT_like"/>
    <property type="match status" value="1"/>
</dbReference>
<proteinExistence type="inferred from homology"/>
<dbReference type="InterPro" id="IPR050103">
    <property type="entry name" value="Class-III_PLP-dep_AT"/>
</dbReference>
<dbReference type="FunFam" id="3.40.640.10:FF:000013">
    <property type="entry name" value="4-aminobutyrate aminotransferase"/>
    <property type="match status" value="1"/>
</dbReference>
<keyword evidence="5 6" id="KW-0663">Pyridoxal phosphate</keyword>
<evidence type="ECO:0000256" key="5">
    <source>
        <dbReference type="ARBA" id="ARBA00022898"/>
    </source>
</evidence>
<evidence type="ECO:0000256" key="2">
    <source>
        <dbReference type="ARBA" id="ARBA00008954"/>
    </source>
</evidence>
<dbReference type="InterPro" id="IPR005814">
    <property type="entry name" value="Aminotrans_3"/>
</dbReference>
<dbReference type="PANTHER" id="PTHR11986">
    <property type="entry name" value="AMINOTRANSFERASE CLASS III"/>
    <property type="match status" value="1"/>
</dbReference>
<accession>A0A1H5XJP0</accession>
<dbReference type="SUPFAM" id="SSF53383">
    <property type="entry name" value="PLP-dependent transferases"/>
    <property type="match status" value="1"/>
</dbReference>
<evidence type="ECO:0000256" key="4">
    <source>
        <dbReference type="ARBA" id="ARBA00022679"/>
    </source>
</evidence>
<dbReference type="Gene3D" id="3.90.1150.10">
    <property type="entry name" value="Aspartate Aminotransferase, domain 1"/>
    <property type="match status" value="1"/>
</dbReference>
<dbReference type="GO" id="GO:0042802">
    <property type="term" value="F:identical protein binding"/>
    <property type="evidence" value="ECO:0007669"/>
    <property type="project" value="TreeGrafter"/>
</dbReference>
<dbReference type="GO" id="GO:0030170">
    <property type="term" value="F:pyridoxal phosphate binding"/>
    <property type="evidence" value="ECO:0007669"/>
    <property type="project" value="InterPro"/>
</dbReference>
<reference evidence="8" key="1">
    <citation type="submission" date="2016-10" db="EMBL/GenBank/DDBJ databases">
        <authorList>
            <person name="Varghese N."/>
            <person name="Submissions S."/>
        </authorList>
    </citation>
    <scope>NUCLEOTIDE SEQUENCE [LARGE SCALE GENOMIC DNA]</scope>
    <source>
        <strain evidence="8">CGMCC 1.9230</strain>
    </source>
</reference>
<dbReference type="Gene3D" id="3.40.640.10">
    <property type="entry name" value="Type I PLP-dependent aspartate aminotransferase-like (Major domain)"/>
    <property type="match status" value="1"/>
</dbReference>
<dbReference type="GO" id="GO:0008483">
    <property type="term" value="F:transaminase activity"/>
    <property type="evidence" value="ECO:0007669"/>
    <property type="project" value="UniProtKB-KW"/>
</dbReference>
<keyword evidence="8" id="KW-1185">Reference proteome</keyword>
<dbReference type="RefSeq" id="WP_103999832.1">
    <property type="nucleotide sequence ID" value="NZ_FNVP01000006.1"/>
</dbReference>
<keyword evidence="3 7" id="KW-0032">Aminotransferase</keyword>
<dbReference type="PROSITE" id="PS00600">
    <property type="entry name" value="AA_TRANSFER_CLASS_3"/>
    <property type="match status" value="1"/>
</dbReference>
<keyword evidence="4 7" id="KW-0808">Transferase</keyword>
<evidence type="ECO:0000313" key="8">
    <source>
        <dbReference type="Proteomes" id="UP000236737"/>
    </source>
</evidence>
<protein>
    <submittedName>
        <fullName evidence="7">4-aminobutyrate aminotransferase apoenzyme</fullName>
    </submittedName>
</protein>
<gene>
    <name evidence="7" type="ORF">SAMN04488130_10677</name>
</gene>
<sequence length="448" mass="48745">MGTQIKKVSEIPGPKSKEMLARRAAALPAGLGKSTEVVVEKAEGALVWDVDGNQLIDFAGGIGMVNLGHRPKVVVDAIKEQLDKYLHTGALVTTFEPYLEFAELLNKITPGHFPKKTLLACSGSEAVENAVQIARYYTKRPAVICFEGAYHGRTLLTLSLTSKYALFKKGFGSYAQDIYRFHSPNVYRKPDNFTEEEYIDYCIERFDQNLISHVDPSSVAAIIIEPVQGEGGFIPVPKRFLEKIRKVCDEHGIVFIADEVQSGAGRTGKFLSIEHSGVIPDMVTMAKSIGSGLPISAVTGRADIMDAPHLGGVGGTYSGSPIAVVAALETVKQINTPEFLAKSVHVGDAIRTRLNAMADKFSCIGDVRGIGAMLVVEFVKDKKTKEPDMDFAMAVIKKSVANGLILIRAGLYTNCIRFLPPIVITDEQLHEGLDVIENAIQEVLNERV</sequence>
<dbReference type="Pfam" id="PF00202">
    <property type="entry name" value="Aminotran_3"/>
    <property type="match status" value="1"/>
</dbReference>
<dbReference type="EMBL" id="FNVP01000006">
    <property type="protein sequence ID" value="SEG11981.1"/>
    <property type="molecule type" value="Genomic_DNA"/>
</dbReference>
<evidence type="ECO:0000256" key="1">
    <source>
        <dbReference type="ARBA" id="ARBA00001933"/>
    </source>
</evidence>
<dbReference type="InterPro" id="IPR015422">
    <property type="entry name" value="PyrdxlP-dep_Trfase_small"/>
</dbReference>